<dbReference type="Gramene" id="PUZ75480">
    <property type="protein sequence ID" value="PUZ75480"/>
    <property type="gene ID" value="GQ55_1G173100"/>
</dbReference>
<dbReference type="GO" id="GO:0016705">
    <property type="term" value="F:oxidoreductase activity, acting on paired donors, with incorporation or reduction of molecular oxygen"/>
    <property type="evidence" value="ECO:0007669"/>
    <property type="project" value="InterPro"/>
</dbReference>
<dbReference type="GO" id="GO:0005506">
    <property type="term" value="F:iron ion binding"/>
    <property type="evidence" value="ECO:0007669"/>
    <property type="project" value="InterPro"/>
</dbReference>
<keyword evidence="2 4" id="KW-0479">Metal-binding</keyword>
<dbReference type="Proteomes" id="UP000244336">
    <property type="component" value="Chromosome 1"/>
</dbReference>
<keyword evidence="8" id="KW-1185">Reference proteome</keyword>
<dbReference type="PRINTS" id="PR00385">
    <property type="entry name" value="P450"/>
</dbReference>
<keyword evidence="3 4" id="KW-0408">Iron</keyword>
<dbReference type="InterPro" id="IPR002401">
    <property type="entry name" value="Cyt_P450_E_grp-I"/>
</dbReference>
<organism evidence="7 8">
    <name type="scientific">Panicum hallii var. hallii</name>
    <dbReference type="NCBI Taxonomy" id="1504633"/>
    <lineage>
        <taxon>Eukaryota</taxon>
        <taxon>Viridiplantae</taxon>
        <taxon>Streptophyta</taxon>
        <taxon>Embryophyta</taxon>
        <taxon>Tracheophyta</taxon>
        <taxon>Spermatophyta</taxon>
        <taxon>Magnoliopsida</taxon>
        <taxon>Liliopsida</taxon>
        <taxon>Poales</taxon>
        <taxon>Poaceae</taxon>
        <taxon>PACMAD clade</taxon>
        <taxon>Panicoideae</taxon>
        <taxon>Panicodae</taxon>
        <taxon>Paniceae</taxon>
        <taxon>Panicinae</taxon>
        <taxon>Panicum</taxon>
        <taxon>Panicum sect. Panicum</taxon>
    </lineage>
</organism>
<evidence type="ECO:0000256" key="4">
    <source>
        <dbReference type="PIRSR" id="PIRSR602401-1"/>
    </source>
</evidence>
<dbReference type="OrthoDB" id="1470350at2759"/>
<comment type="cofactor">
    <cofactor evidence="4">
        <name>heme</name>
        <dbReference type="ChEBI" id="CHEBI:30413"/>
    </cofactor>
</comment>
<dbReference type="InterPro" id="IPR001128">
    <property type="entry name" value="Cyt_P450"/>
</dbReference>
<keyword evidence="5" id="KW-0560">Oxidoreductase</keyword>
<dbReference type="InterPro" id="IPR017972">
    <property type="entry name" value="Cyt_P450_CS"/>
</dbReference>
<dbReference type="Gene3D" id="1.10.630.10">
    <property type="entry name" value="Cytochrome P450"/>
    <property type="match status" value="1"/>
</dbReference>
<dbReference type="CDD" id="cd11072">
    <property type="entry name" value="CYP71-like"/>
    <property type="match status" value="1"/>
</dbReference>
<dbReference type="PANTHER" id="PTHR47955:SF21">
    <property type="entry name" value="OS06G0642300 PROTEIN"/>
    <property type="match status" value="1"/>
</dbReference>
<feature type="transmembrane region" description="Helical" evidence="6">
    <location>
        <begin position="37"/>
        <end position="56"/>
    </location>
</feature>
<proteinExistence type="inferred from homology"/>
<dbReference type="AlphaFoldDB" id="A0A2T7F5W6"/>
<dbReference type="FunFam" id="1.10.630.10:FF:000064">
    <property type="entry name" value="Cytochrome P450 monooxygenase"/>
    <property type="match status" value="1"/>
</dbReference>
<dbReference type="PRINTS" id="PR00463">
    <property type="entry name" value="EP450I"/>
</dbReference>
<evidence type="ECO:0000256" key="3">
    <source>
        <dbReference type="ARBA" id="ARBA00023004"/>
    </source>
</evidence>
<comment type="similarity">
    <text evidence="1 5">Belongs to the cytochrome P450 family.</text>
</comment>
<gene>
    <name evidence="7" type="ORF">GQ55_1G173100</name>
</gene>
<sequence>MHGYKYITPYVKCAHACTKLSSSYRCTMEMEHFFGLPNLYCYGVCLLALLLARVLFRACNKPGPRLPPGPWQLPVIGSLHHLLLRRGLPHHTMRDLSLRHGPLMLLRICERAAVVVSSAEAAREVFKGHDAVFSQRPGSPGIDELSRHGQGVIFAPYSDHWRLLRRILMTELLSARRVEAFRHIREDEAARLVASLAASCTPRGQAPVDVDERLREFIADSSVRAILGDRLRNRAAFLRMIKEAQDPSALFDLRDLFPSSRLLRMLPRGGKAERHRLEMFRLMEDVLLNHRERTTTDDQDRAGEQDNMADVLLRIQNEGDMRISLNHGVIRAVLTDVVGAALDTSSTTLQWAMAELIANPRVMQKAQLEVRSVLAGQRRVREAALSDLHYLKAVIKETLRLHPPAPFVPRVCLDDCKIQGYDVPQGTIAITNVWAISRDPKYWEDPDIFRPERFESGHGFDDKGFDFQFTPFGVGRRMCPGINFSHANVEIALASLLYHFNWKLPNGGKPEEMDMTEVWGVTVTRKAKLFLHPIPYIPLEDES</sequence>
<evidence type="ECO:0000313" key="8">
    <source>
        <dbReference type="Proteomes" id="UP000244336"/>
    </source>
</evidence>
<keyword evidence="6" id="KW-0812">Transmembrane</keyword>
<dbReference type="STRING" id="1504633.A0A2T7F5W6"/>
<name>A0A2T7F5W6_9POAL</name>
<evidence type="ECO:0000256" key="5">
    <source>
        <dbReference type="RuleBase" id="RU000461"/>
    </source>
</evidence>
<dbReference type="SUPFAM" id="SSF48264">
    <property type="entry name" value="Cytochrome P450"/>
    <property type="match status" value="1"/>
</dbReference>
<evidence type="ECO:0000256" key="2">
    <source>
        <dbReference type="ARBA" id="ARBA00022723"/>
    </source>
</evidence>
<dbReference type="EMBL" id="CM009749">
    <property type="protein sequence ID" value="PUZ75480.1"/>
    <property type="molecule type" value="Genomic_DNA"/>
</dbReference>
<protein>
    <recommendedName>
        <fullName evidence="9">Cytochrome P450</fullName>
    </recommendedName>
</protein>
<evidence type="ECO:0000313" key="7">
    <source>
        <dbReference type="EMBL" id="PUZ75480.1"/>
    </source>
</evidence>
<dbReference type="GO" id="GO:0020037">
    <property type="term" value="F:heme binding"/>
    <property type="evidence" value="ECO:0007669"/>
    <property type="project" value="InterPro"/>
</dbReference>
<evidence type="ECO:0000256" key="6">
    <source>
        <dbReference type="SAM" id="Phobius"/>
    </source>
</evidence>
<keyword evidence="6" id="KW-0472">Membrane</keyword>
<feature type="binding site" description="axial binding residue" evidence="4">
    <location>
        <position position="479"/>
    </location>
    <ligand>
        <name>heme</name>
        <dbReference type="ChEBI" id="CHEBI:30413"/>
    </ligand>
    <ligandPart>
        <name>Fe</name>
        <dbReference type="ChEBI" id="CHEBI:18248"/>
    </ligandPart>
</feature>
<accession>A0A2T7F5W6</accession>
<dbReference type="Pfam" id="PF00067">
    <property type="entry name" value="p450"/>
    <property type="match status" value="1"/>
</dbReference>
<dbReference type="PROSITE" id="PS00086">
    <property type="entry name" value="CYTOCHROME_P450"/>
    <property type="match status" value="1"/>
</dbReference>
<keyword evidence="6" id="KW-1133">Transmembrane helix</keyword>
<dbReference type="PANTHER" id="PTHR47955">
    <property type="entry name" value="CYTOCHROME P450 FAMILY 71 PROTEIN"/>
    <property type="match status" value="1"/>
</dbReference>
<reference evidence="7 8" key="1">
    <citation type="submission" date="2018-04" db="EMBL/GenBank/DDBJ databases">
        <title>WGS assembly of Panicum hallii var. hallii HAL2.</title>
        <authorList>
            <person name="Lovell J."/>
            <person name="Jenkins J."/>
            <person name="Lowry D."/>
            <person name="Mamidi S."/>
            <person name="Sreedasyam A."/>
            <person name="Weng X."/>
            <person name="Barry K."/>
            <person name="Bonette J."/>
            <person name="Campitelli B."/>
            <person name="Daum C."/>
            <person name="Gordon S."/>
            <person name="Gould B."/>
            <person name="Lipzen A."/>
            <person name="MacQueen A."/>
            <person name="Palacio-Mejia J."/>
            <person name="Plott C."/>
            <person name="Shakirov E."/>
            <person name="Shu S."/>
            <person name="Yoshinaga Y."/>
            <person name="Zane M."/>
            <person name="Rokhsar D."/>
            <person name="Grimwood J."/>
            <person name="Schmutz J."/>
            <person name="Juenger T."/>
        </authorList>
    </citation>
    <scope>NUCLEOTIDE SEQUENCE [LARGE SCALE GENOMIC DNA]</scope>
    <source>
        <strain evidence="8">cv. HAL2</strain>
    </source>
</reference>
<keyword evidence="4 5" id="KW-0349">Heme</keyword>
<dbReference type="InterPro" id="IPR036396">
    <property type="entry name" value="Cyt_P450_sf"/>
</dbReference>
<evidence type="ECO:0008006" key="9">
    <source>
        <dbReference type="Google" id="ProtNLM"/>
    </source>
</evidence>
<dbReference type="GO" id="GO:0004497">
    <property type="term" value="F:monooxygenase activity"/>
    <property type="evidence" value="ECO:0007669"/>
    <property type="project" value="UniProtKB-KW"/>
</dbReference>
<keyword evidence="5" id="KW-0503">Monooxygenase</keyword>
<evidence type="ECO:0000256" key="1">
    <source>
        <dbReference type="ARBA" id="ARBA00010617"/>
    </source>
</evidence>